<protein>
    <submittedName>
        <fullName evidence="1">Uncharacterized protein</fullName>
    </submittedName>
</protein>
<reference evidence="1" key="1">
    <citation type="journal article" date="2014" name="Nat. Genet.">
        <title>Genome and transcriptome of the porcine whipworm Trichuris suis.</title>
        <authorList>
            <person name="Jex A.R."/>
            <person name="Nejsum P."/>
            <person name="Schwarz E.M."/>
            <person name="Hu L."/>
            <person name="Young N.D."/>
            <person name="Hall R.S."/>
            <person name="Korhonen P.K."/>
            <person name="Liao S."/>
            <person name="Thamsborg S."/>
            <person name="Xia J."/>
            <person name="Xu P."/>
            <person name="Wang S."/>
            <person name="Scheerlinck J.P."/>
            <person name="Hofmann A."/>
            <person name="Sternberg P.W."/>
            <person name="Wang J."/>
            <person name="Gasser R.B."/>
        </authorList>
    </citation>
    <scope>NUCLEOTIDE SEQUENCE [LARGE SCALE GENOMIC DNA]</scope>
    <source>
        <strain evidence="1">DCEP-RM93F</strain>
    </source>
</reference>
<dbReference type="EMBL" id="KL367474">
    <property type="protein sequence ID" value="KFD73132.1"/>
    <property type="molecule type" value="Genomic_DNA"/>
</dbReference>
<evidence type="ECO:0000313" key="1">
    <source>
        <dbReference type="EMBL" id="KFD73132.1"/>
    </source>
</evidence>
<proteinExistence type="predicted"/>
<dbReference type="AlphaFoldDB" id="A0A085NUI6"/>
<name>A0A085NUI6_9BILA</name>
<feature type="non-terminal residue" evidence="1">
    <location>
        <position position="99"/>
    </location>
</feature>
<organism evidence="1">
    <name type="scientific">Trichuris suis</name>
    <name type="common">pig whipworm</name>
    <dbReference type="NCBI Taxonomy" id="68888"/>
    <lineage>
        <taxon>Eukaryota</taxon>
        <taxon>Metazoa</taxon>
        <taxon>Ecdysozoa</taxon>
        <taxon>Nematoda</taxon>
        <taxon>Enoplea</taxon>
        <taxon>Dorylaimia</taxon>
        <taxon>Trichinellida</taxon>
        <taxon>Trichuridae</taxon>
        <taxon>Trichuris</taxon>
    </lineage>
</organism>
<dbReference type="Proteomes" id="UP000030758">
    <property type="component" value="Unassembled WGS sequence"/>
</dbReference>
<gene>
    <name evidence="1" type="ORF">M514_14472</name>
</gene>
<accession>A0A085NUI6</accession>
<sequence length="99" mass="11211">MDVIHGRYSGAIFKSPVSILYQWEMEVKQRLSHALLCVCVHHGQKRENKIFHDGSGPDNIAGTYSCSFKVDEAWISSIQGIVMMILKGQVQSFINGKWK</sequence>